<name>E0XTP4_9BACT</name>
<protein>
    <submittedName>
        <fullName evidence="1">Uncharacterized protein</fullName>
    </submittedName>
</protein>
<dbReference type="AlphaFoldDB" id="E0XTP4"/>
<proteinExistence type="predicted"/>
<evidence type="ECO:0000313" key="1">
    <source>
        <dbReference type="EMBL" id="ADI17785.1"/>
    </source>
</evidence>
<dbReference type="EMBL" id="GU474873">
    <property type="protein sequence ID" value="ADI17785.1"/>
    <property type="molecule type" value="Genomic_DNA"/>
</dbReference>
<reference evidence="1" key="1">
    <citation type="journal article" date="2011" name="Environ. Microbiol.">
        <title>Time-series analyses of Monterey Bay coastal microbial picoplankton using a 'genome proxy' microarray.</title>
        <authorList>
            <person name="Rich V.I."/>
            <person name="Pham V.D."/>
            <person name="Eppley J."/>
            <person name="Shi Y."/>
            <person name="DeLong E.F."/>
        </authorList>
    </citation>
    <scope>NUCLEOTIDE SEQUENCE</scope>
</reference>
<organism evidence="1">
    <name type="scientific">uncultured nuHF1 cluster bacterium HF0130_31E21</name>
    <dbReference type="NCBI Taxonomy" id="710728"/>
    <lineage>
        <taxon>Bacteria</taxon>
        <taxon>environmental samples</taxon>
    </lineage>
</organism>
<accession>E0XTP4</accession>
<sequence length="53" mass="6163">MPDGTACLKNPSYLWRDPWEFFAPSDLTTSCEVLLPRNVLRCYWWTTKVAIGI</sequence>